<name>A0ABN9RZ74_9DINO</name>
<keyword evidence="3" id="KW-1185">Reference proteome</keyword>
<gene>
    <name evidence="2" type="ORF">PCOR1329_LOCUS25060</name>
</gene>
<dbReference type="Proteomes" id="UP001189429">
    <property type="component" value="Unassembled WGS sequence"/>
</dbReference>
<comment type="caution">
    <text evidence="2">The sequence shown here is derived from an EMBL/GenBank/DDBJ whole genome shotgun (WGS) entry which is preliminary data.</text>
</comment>
<organism evidence="2 3">
    <name type="scientific">Prorocentrum cordatum</name>
    <dbReference type="NCBI Taxonomy" id="2364126"/>
    <lineage>
        <taxon>Eukaryota</taxon>
        <taxon>Sar</taxon>
        <taxon>Alveolata</taxon>
        <taxon>Dinophyceae</taxon>
        <taxon>Prorocentrales</taxon>
        <taxon>Prorocentraceae</taxon>
        <taxon>Prorocentrum</taxon>
    </lineage>
</organism>
<accession>A0ABN9RZ74</accession>
<evidence type="ECO:0000313" key="3">
    <source>
        <dbReference type="Proteomes" id="UP001189429"/>
    </source>
</evidence>
<feature type="region of interest" description="Disordered" evidence="1">
    <location>
        <begin position="157"/>
        <end position="177"/>
    </location>
</feature>
<sequence length="208" mass="21607">MTSLAAGSCVTSPVMTPREVRAPPLYSPRQHRPSFLGSSQFVAVERMTSGPPVLSGVSQSTAARVTYAQILTRAQEQPPERDPDAGHGPPLSQSSRACPGAQPRSAVASPRQTFRYVQHPGARQPVPLLNLAPLSSSHQGSPGGVPTVARTARGATGEGMTTTTLSPHSPARAQAPLTAREPGVYAARVPGAVPGSYVYPAHYSTGQA</sequence>
<proteinExistence type="predicted"/>
<evidence type="ECO:0000313" key="2">
    <source>
        <dbReference type="EMBL" id="CAK0824732.1"/>
    </source>
</evidence>
<protein>
    <submittedName>
        <fullName evidence="2">Uncharacterized protein</fullName>
    </submittedName>
</protein>
<dbReference type="EMBL" id="CAUYUJ010008710">
    <property type="protein sequence ID" value="CAK0824732.1"/>
    <property type="molecule type" value="Genomic_DNA"/>
</dbReference>
<reference evidence="2" key="1">
    <citation type="submission" date="2023-10" db="EMBL/GenBank/DDBJ databases">
        <authorList>
            <person name="Chen Y."/>
            <person name="Shah S."/>
            <person name="Dougan E. K."/>
            <person name="Thang M."/>
            <person name="Chan C."/>
        </authorList>
    </citation>
    <scope>NUCLEOTIDE SEQUENCE [LARGE SCALE GENOMIC DNA]</scope>
</reference>
<feature type="non-terminal residue" evidence="2">
    <location>
        <position position="208"/>
    </location>
</feature>
<evidence type="ECO:0000256" key="1">
    <source>
        <dbReference type="SAM" id="MobiDB-lite"/>
    </source>
</evidence>
<feature type="region of interest" description="Disordered" evidence="1">
    <location>
        <begin position="74"/>
        <end position="110"/>
    </location>
</feature>